<organism evidence="2 3">
    <name type="scientific">Desulfobaculum xiamenense</name>
    <dbReference type="NCBI Taxonomy" id="995050"/>
    <lineage>
        <taxon>Bacteria</taxon>
        <taxon>Pseudomonadati</taxon>
        <taxon>Thermodesulfobacteriota</taxon>
        <taxon>Desulfovibrionia</taxon>
        <taxon>Desulfovibrionales</taxon>
        <taxon>Desulfovibrionaceae</taxon>
        <taxon>Desulfobaculum</taxon>
    </lineage>
</organism>
<keyword evidence="3" id="KW-1185">Reference proteome</keyword>
<accession>A0A846QP16</accession>
<protein>
    <recommendedName>
        <fullName evidence="4">Tetratricopeptide repeat-containing protein</fullName>
    </recommendedName>
</protein>
<evidence type="ECO:0000313" key="2">
    <source>
        <dbReference type="EMBL" id="NJB66954.1"/>
    </source>
</evidence>
<comment type="caution">
    <text evidence="2">The sequence shown here is derived from an EMBL/GenBank/DDBJ whole genome shotgun (WGS) entry which is preliminary data.</text>
</comment>
<keyword evidence="1" id="KW-0732">Signal</keyword>
<evidence type="ECO:0000313" key="3">
    <source>
        <dbReference type="Proteomes" id="UP000580856"/>
    </source>
</evidence>
<feature type="signal peptide" evidence="1">
    <location>
        <begin position="1"/>
        <end position="23"/>
    </location>
</feature>
<evidence type="ECO:0008006" key="4">
    <source>
        <dbReference type="Google" id="ProtNLM"/>
    </source>
</evidence>
<reference evidence="2 3" key="1">
    <citation type="submission" date="2020-03" db="EMBL/GenBank/DDBJ databases">
        <title>Genomic Encyclopedia of Type Strains, Phase IV (KMG-IV): sequencing the most valuable type-strain genomes for metagenomic binning, comparative biology and taxonomic classification.</title>
        <authorList>
            <person name="Goeker M."/>
        </authorList>
    </citation>
    <scope>NUCLEOTIDE SEQUENCE [LARGE SCALE GENOMIC DNA]</scope>
    <source>
        <strain evidence="2 3">DSM 24233</strain>
    </source>
</reference>
<gene>
    <name evidence="2" type="ORF">GGQ74_000594</name>
</gene>
<proteinExistence type="predicted"/>
<name>A0A846QP16_9BACT</name>
<evidence type="ECO:0000256" key="1">
    <source>
        <dbReference type="SAM" id="SignalP"/>
    </source>
</evidence>
<dbReference type="Proteomes" id="UP000580856">
    <property type="component" value="Unassembled WGS sequence"/>
</dbReference>
<dbReference type="EMBL" id="JAATJA010000001">
    <property type="protein sequence ID" value="NJB66954.1"/>
    <property type="molecule type" value="Genomic_DNA"/>
</dbReference>
<feature type="chain" id="PRO_5032716755" description="Tetratricopeptide repeat-containing protein" evidence="1">
    <location>
        <begin position="24"/>
        <end position="96"/>
    </location>
</feature>
<dbReference type="RefSeq" id="WP_167940048.1">
    <property type="nucleotide sequence ID" value="NZ_JAATJA010000001.1"/>
</dbReference>
<dbReference type="PROSITE" id="PS51257">
    <property type="entry name" value="PROKAR_LIPOPROTEIN"/>
    <property type="match status" value="1"/>
</dbReference>
<sequence>MTTKSRIAALALTALLAGCSAGGVSPLVDVSRADALPYHELALHNLTLGREYQVQGRFELARQTFLQGLATAQNDDMRAVLSQEIENTDRLIRTKR</sequence>
<dbReference type="AlphaFoldDB" id="A0A846QP16"/>